<dbReference type="PANTHER" id="PTHR22803">
    <property type="entry name" value="MANNOSE, PHOSPHOLIPASE, LECTIN RECEPTOR RELATED"/>
    <property type="match status" value="1"/>
</dbReference>
<dbReference type="AlphaFoldDB" id="A0AA89C7U9"/>
<protein>
    <recommendedName>
        <fullName evidence="2">C-type lectin domain-containing protein</fullName>
    </recommendedName>
</protein>
<name>A0AA89C7U9_PINIB</name>
<feature type="domain" description="C-type lectin" evidence="2">
    <location>
        <begin position="154"/>
        <end position="247"/>
    </location>
</feature>
<feature type="domain" description="C-type lectin" evidence="2">
    <location>
        <begin position="29"/>
        <end position="151"/>
    </location>
</feature>
<sequence>ISIQNLLLSYTGLADKVLASLCPKGWTEFNGDCLYFGSVRKSWVGAATSCRHMNHSFLATDDNTDKHNFIKQIAEVYYSMGNLKINFWIGGSDFGTEGEWRWLETGRPVGPVKQWAPGSPDGNNTQNCLVAGFVNDTFYWKDSNCQSNHYYTACRNMGAHLVTDDSAEKHNFLREFLSVFSSMRIRSFWTGGSDFAVEGSWRWIETGGVVGPYVNWGPGQPDGNDTANCMVLTWFNSTLGWADAQCSPRSHHGHHSGNHYICEKRYIY</sequence>
<evidence type="ECO:0000256" key="1">
    <source>
        <dbReference type="ARBA" id="ARBA00023157"/>
    </source>
</evidence>
<dbReference type="SUPFAM" id="SSF56436">
    <property type="entry name" value="C-type lectin-like"/>
    <property type="match status" value="2"/>
</dbReference>
<comment type="caution">
    <text evidence="3">The sequence shown here is derived from an EMBL/GenBank/DDBJ whole genome shotgun (WGS) entry which is preliminary data.</text>
</comment>
<accession>A0AA89C7U9</accession>
<dbReference type="InterPro" id="IPR016187">
    <property type="entry name" value="CTDL_fold"/>
</dbReference>
<reference evidence="3" key="1">
    <citation type="submission" date="2019-08" db="EMBL/GenBank/DDBJ databases">
        <title>The improved chromosome-level genome for the pearl oyster Pinctada fucata martensii using PacBio sequencing and Hi-C.</title>
        <authorList>
            <person name="Zheng Z."/>
        </authorList>
    </citation>
    <scope>NUCLEOTIDE SEQUENCE</scope>
    <source>
        <strain evidence="3">ZZ-2019</strain>
        <tissue evidence="3">Adductor muscle</tissue>
    </source>
</reference>
<feature type="non-terminal residue" evidence="3">
    <location>
        <position position="1"/>
    </location>
</feature>
<dbReference type="CDD" id="cd00037">
    <property type="entry name" value="CLECT"/>
    <property type="match status" value="1"/>
</dbReference>
<keyword evidence="4" id="KW-1185">Reference proteome</keyword>
<dbReference type="SMART" id="SM00034">
    <property type="entry name" value="CLECT"/>
    <property type="match status" value="2"/>
</dbReference>
<gene>
    <name evidence="3" type="ORF">FSP39_020149</name>
</gene>
<evidence type="ECO:0000259" key="2">
    <source>
        <dbReference type="PROSITE" id="PS50041"/>
    </source>
</evidence>
<organism evidence="3 4">
    <name type="scientific">Pinctada imbricata</name>
    <name type="common">Atlantic pearl-oyster</name>
    <name type="synonym">Pinctada martensii</name>
    <dbReference type="NCBI Taxonomy" id="66713"/>
    <lineage>
        <taxon>Eukaryota</taxon>
        <taxon>Metazoa</taxon>
        <taxon>Spiralia</taxon>
        <taxon>Lophotrochozoa</taxon>
        <taxon>Mollusca</taxon>
        <taxon>Bivalvia</taxon>
        <taxon>Autobranchia</taxon>
        <taxon>Pteriomorphia</taxon>
        <taxon>Pterioida</taxon>
        <taxon>Pterioidea</taxon>
        <taxon>Pteriidae</taxon>
        <taxon>Pinctada</taxon>
    </lineage>
</organism>
<dbReference type="EMBL" id="VSWD01000007">
    <property type="protein sequence ID" value="KAK3098505.1"/>
    <property type="molecule type" value="Genomic_DNA"/>
</dbReference>
<keyword evidence="1" id="KW-1015">Disulfide bond</keyword>
<evidence type="ECO:0000313" key="4">
    <source>
        <dbReference type="Proteomes" id="UP001186944"/>
    </source>
</evidence>
<dbReference type="InterPro" id="IPR016186">
    <property type="entry name" value="C-type_lectin-like/link_sf"/>
</dbReference>
<dbReference type="InterPro" id="IPR050111">
    <property type="entry name" value="C-type_lectin/snaclec_domain"/>
</dbReference>
<dbReference type="PROSITE" id="PS50041">
    <property type="entry name" value="C_TYPE_LECTIN_2"/>
    <property type="match status" value="2"/>
</dbReference>
<proteinExistence type="predicted"/>
<dbReference type="InterPro" id="IPR001304">
    <property type="entry name" value="C-type_lectin-like"/>
</dbReference>
<dbReference type="PROSITE" id="PS00615">
    <property type="entry name" value="C_TYPE_LECTIN_1"/>
    <property type="match status" value="1"/>
</dbReference>
<dbReference type="Proteomes" id="UP001186944">
    <property type="component" value="Unassembled WGS sequence"/>
</dbReference>
<dbReference type="Gene3D" id="3.10.100.10">
    <property type="entry name" value="Mannose-Binding Protein A, subunit A"/>
    <property type="match status" value="2"/>
</dbReference>
<dbReference type="InterPro" id="IPR018378">
    <property type="entry name" value="C-type_lectin_CS"/>
</dbReference>
<dbReference type="Pfam" id="PF00059">
    <property type="entry name" value="Lectin_C"/>
    <property type="match status" value="2"/>
</dbReference>
<evidence type="ECO:0000313" key="3">
    <source>
        <dbReference type="EMBL" id="KAK3098505.1"/>
    </source>
</evidence>